<keyword evidence="6 8" id="KW-1133">Transmembrane helix</keyword>
<dbReference type="EMBL" id="NRRY01000025">
    <property type="protein sequence ID" value="MBK1619693.1"/>
    <property type="molecule type" value="Genomic_DNA"/>
</dbReference>
<dbReference type="NCBIfam" id="TIGR02602">
    <property type="entry name" value="8TM_EpsH"/>
    <property type="match status" value="1"/>
</dbReference>
<name>A0A9X1B4P6_9GAMM</name>
<evidence type="ECO:0000256" key="7">
    <source>
        <dbReference type="ARBA" id="ARBA00023136"/>
    </source>
</evidence>
<evidence type="ECO:0000256" key="4">
    <source>
        <dbReference type="ARBA" id="ARBA00022692"/>
    </source>
</evidence>
<evidence type="ECO:0000256" key="1">
    <source>
        <dbReference type="ARBA" id="ARBA00004651"/>
    </source>
</evidence>
<proteinExistence type="predicted"/>
<comment type="caution">
    <text evidence="10">The sequence shown here is derived from an EMBL/GenBank/DDBJ whole genome shotgun (WGS) entry which is preliminary data.</text>
</comment>
<dbReference type="NCBIfam" id="TIGR04178">
    <property type="entry name" value="exo_archaeo"/>
    <property type="match status" value="1"/>
</dbReference>
<feature type="transmembrane region" description="Helical" evidence="8">
    <location>
        <begin position="65"/>
        <end position="85"/>
    </location>
</feature>
<feature type="transmembrane region" description="Helical" evidence="8">
    <location>
        <begin position="245"/>
        <end position="265"/>
    </location>
</feature>
<evidence type="ECO:0000256" key="3">
    <source>
        <dbReference type="ARBA" id="ARBA00022670"/>
    </source>
</evidence>
<dbReference type="Pfam" id="PF09721">
    <property type="entry name" value="Exosortase_EpsH"/>
    <property type="match status" value="1"/>
</dbReference>
<feature type="transmembrane region" description="Helical" evidence="8">
    <location>
        <begin position="91"/>
        <end position="109"/>
    </location>
</feature>
<dbReference type="Pfam" id="PF11984">
    <property type="entry name" value="DUF3485"/>
    <property type="match status" value="1"/>
</dbReference>
<keyword evidence="7 8" id="KW-0472">Membrane</keyword>
<dbReference type="GO" id="GO:0006508">
    <property type="term" value="P:proteolysis"/>
    <property type="evidence" value="ECO:0007669"/>
    <property type="project" value="UniProtKB-KW"/>
</dbReference>
<feature type="transmembrane region" description="Helical" evidence="8">
    <location>
        <begin position="37"/>
        <end position="53"/>
    </location>
</feature>
<organism evidence="10 11">
    <name type="scientific">Lamprobacter modestohalophilus</name>
    <dbReference type="NCBI Taxonomy" id="1064514"/>
    <lineage>
        <taxon>Bacteria</taxon>
        <taxon>Pseudomonadati</taxon>
        <taxon>Pseudomonadota</taxon>
        <taxon>Gammaproteobacteria</taxon>
        <taxon>Chromatiales</taxon>
        <taxon>Chromatiaceae</taxon>
        <taxon>Lamprobacter</taxon>
    </lineage>
</organism>
<evidence type="ECO:0000256" key="2">
    <source>
        <dbReference type="ARBA" id="ARBA00022475"/>
    </source>
</evidence>
<feature type="transmembrane region" description="Helical" evidence="8">
    <location>
        <begin position="293"/>
        <end position="313"/>
    </location>
</feature>
<accession>A0A9X1B4P6</accession>
<protein>
    <recommendedName>
        <fullName evidence="9">Methanolan biosynthesis EpsI domain-containing protein</fullName>
    </recommendedName>
</protein>
<dbReference type="InterPro" id="IPR019127">
    <property type="entry name" value="Exosortase"/>
</dbReference>
<keyword evidence="3" id="KW-0645">Protease</keyword>
<dbReference type="AlphaFoldDB" id="A0A9X1B4P6"/>
<dbReference type="RefSeq" id="WP_200245539.1">
    <property type="nucleotide sequence ID" value="NZ_NRRY01000025.1"/>
</dbReference>
<feature type="transmembrane region" description="Helical" evidence="8">
    <location>
        <begin position="116"/>
        <end position="135"/>
    </location>
</feature>
<evidence type="ECO:0000313" key="11">
    <source>
        <dbReference type="Proteomes" id="UP001138768"/>
    </source>
</evidence>
<dbReference type="GO" id="GO:0005886">
    <property type="term" value="C:plasma membrane"/>
    <property type="evidence" value="ECO:0007669"/>
    <property type="project" value="UniProtKB-SubCell"/>
</dbReference>
<comment type="subcellular location">
    <subcellularLocation>
        <location evidence="1">Cell membrane</location>
        <topology evidence="1">Multi-pass membrane protein</topology>
    </subcellularLocation>
</comment>
<dbReference type="Proteomes" id="UP001138768">
    <property type="component" value="Unassembled WGS sequence"/>
</dbReference>
<keyword evidence="2" id="KW-1003">Cell membrane</keyword>
<dbReference type="NCBIfam" id="TIGR02914">
    <property type="entry name" value="EpsI_fam"/>
    <property type="match status" value="1"/>
</dbReference>
<gene>
    <name evidence="10" type="ORF">CKO42_14840</name>
</gene>
<sequence>MTKLDNTSLLIGLILLIPAVFFGTTFSMAQVWATNETFTHGFIVFPISLWLIWQNRQQINQAPLCSTPMALVLALPVIGLWMLGALVDVKIAQQLALITLIPLSVWALLGPRVLSAALFPIGYLIFAVPLGQELIPPLMDFTAYFTVELIRLSGVPVYQDGLYFTLPSGNWSVVEECSGVRYLIASLALGTIYAYLSYNSFYKRIIFFLFAIAVPIIANGLRAYMIVMIGHLSGMKYAVGADHLLYGWVFFGIVIFLMFYIGSFWRDPQPEPSFSDDKPAPPPSRSNNISWQVVVLFSALLVATKLVTASLVAPPTEDFIPQYVEIPSQLGDWGERETIGFDWAPIFNNPDQHVDVIYGNDTQAETGADTDTVRVDIGFFRYQRDGAEAASSLNRLSDPYDGDWKIIASRTSRHGRQSIQETELRKQNEKIMVWSWYRVGNQAASSSVEAKLKQLFSHLLSGRRDASMMTLATDAGESAAAARDRLKRFKTSLETQVFE</sequence>
<dbReference type="InterPro" id="IPR013426">
    <property type="entry name" value="EpsH-like"/>
</dbReference>
<dbReference type="InterPro" id="IPR026392">
    <property type="entry name" value="Exo/Archaeosortase_dom"/>
</dbReference>
<dbReference type="InterPro" id="IPR017540">
    <property type="entry name" value="Exosortase-1"/>
</dbReference>
<evidence type="ECO:0000313" key="10">
    <source>
        <dbReference type="EMBL" id="MBK1619693.1"/>
    </source>
</evidence>
<feature type="transmembrane region" description="Helical" evidence="8">
    <location>
        <begin position="9"/>
        <end position="31"/>
    </location>
</feature>
<feature type="domain" description="Methanolan biosynthesis EpsI" evidence="9">
    <location>
        <begin position="299"/>
        <end position="494"/>
    </location>
</feature>
<dbReference type="GO" id="GO:0008233">
    <property type="term" value="F:peptidase activity"/>
    <property type="evidence" value="ECO:0007669"/>
    <property type="project" value="UniProtKB-KW"/>
</dbReference>
<evidence type="ECO:0000256" key="5">
    <source>
        <dbReference type="ARBA" id="ARBA00022801"/>
    </source>
</evidence>
<evidence type="ECO:0000256" key="8">
    <source>
        <dbReference type="SAM" id="Phobius"/>
    </source>
</evidence>
<evidence type="ECO:0000256" key="6">
    <source>
        <dbReference type="ARBA" id="ARBA00022989"/>
    </source>
</evidence>
<feature type="transmembrane region" description="Helical" evidence="8">
    <location>
        <begin position="205"/>
        <end position="225"/>
    </location>
</feature>
<dbReference type="InterPro" id="IPR014263">
    <property type="entry name" value="Methanolan_biosynth_EpsI"/>
</dbReference>
<keyword evidence="4 8" id="KW-0812">Transmembrane</keyword>
<reference evidence="10 11" key="1">
    <citation type="journal article" date="2020" name="Microorganisms">
        <title>Osmotic Adaptation and Compatible Solute Biosynthesis of Phototrophic Bacteria as Revealed from Genome Analyses.</title>
        <authorList>
            <person name="Imhoff J.F."/>
            <person name="Rahn T."/>
            <person name="Kunzel S."/>
            <person name="Keller A."/>
            <person name="Neulinger S.C."/>
        </authorList>
    </citation>
    <scope>NUCLEOTIDE SEQUENCE [LARGE SCALE GENOMIC DNA]</scope>
    <source>
        <strain evidence="10 11">DSM 25653</strain>
    </source>
</reference>
<evidence type="ECO:0000259" key="9">
    <source>
        <dbReference type="Pfam" id="PF11984"/>
    </source>
</evidence>
<keyword evidence="5" id="KW-0378">Hydrolase</keyword>
<feature type="transmembrane region" description="Helical" evidence="8">
    <location>
        <begin position="180"/>
        <end position="198"/>
    </location>
</feature>
<dbReference type="NCBIfam" id="TIGR03109">
    <property type="entry name" value="exosort_XrtA"/>
    <property type="match status" value="1"/>
</dbReference>
<keyword evidence="11" id="KW-1185">Reference proteome</keyword>